<dbReference type="SUPFAM" id="SSF51735">
    <property type="entry name" value="NAD(P)-binding Rossmann-fold domains"/>
    <property type="match status" value="1"/>
</dbReference>
<dbReference type="PANTHER" id="PTHR23359">
    <property type="entry name" value="NUCLEOTIDE KINASE"/>
    <property type="match status" value="1"/>
</dbReference>
<protein>
    <submittedName>
        <fullName evidence="5">Adenylate kinase 7b</fullName>
    </submittedName>
</protein>
<dbReference type="InterPro" id="IPR007858">
    <property type="entry name" value="Dpy-30_motif"/>
</dbReference>
<dbReference type="Pfam" id="PF05186">
    <property type="entry name" value="Dpy-30"/>
    <property type="match status" value="1"/>
</dbReference>
<dbReference type="GO" id="GO:0006139">
    <property type="term" value="P:nucleobase-containing compound metabolic process"/>
    <property type="evidence" value="ECO:0007669"/>
    <property type="project" value="InterPro"/>
</dbReference>
<evidence type="ECO:0000256" key="4">
    <source>
        <dbReference type="SAM" id="MobiDB-lite"/>
    </source>
</evidence>
<dbReference type="InterPro" id="IPR036291">
    <property type="entry name" value="NAD(P)-bd_dom_sf"/>
</dbReference>
<dbReference type="GO" id="GO:0005524">
    <property type="term" value="F:ATP binding"/>
    <property type="evidence" value="ECO:0007669"/>
    <property type="project" value="InterPro"/>
</dbReference>
<dbReference type="STRING" id="69293.ENSGACP00000017290"/>
<feature type="compositionally biased region" description="Basic and acidic residues" evidence="4">
    <location>
        <begin position="605"/>
        <end position="629"/>
    </location>
</feature>
<dbReference type="SUPFAM" id="SSF52540">
    <property type="entry name" value="P-loop containing nucleoside triphosphate hydrolases"/>
    <property type="match status" value="1"/>
</dbReference>
<dbReference type="Gene3D" id="3.40.50.720">
    <property type="entry name" value="NAD(P)-binding Rossmann-like Domain"/>
    <property type="match status" value="1"/>
</dbReference>
<keyword evidence="6" id="KW-1185">Reference proteome</keyword>
<feature type="region of interest" description="Disordered" evidence="4">
    <location>
        <begin position="1"/>
        <end position="23"/>
    </location>
</feature>
<dbReference type="Pfam" id="PF00406">
    <property type="entry name" value="ADK"/>
    <property type="match status" value="1"/>
</dbReference>
<dbReference type="FunCoup" id="G3PI63">
    <property type="interactions" value="157"/>
</dbReference>
<reference evidence="5" key="3">
    <citation type="submission" date="2025-09" db="UniProtKB">
        <authorList>
            <consortium name="Ensembl"/>
        </authorList>
    </citation>
    <scope>IDENTIFICATION</scope>
</reference>
<dbReference type="Ensembl" id="ENSGACT00000017324.2">
    <property type="protein sequence ID" value="ENSGACP00000017290.2"/>
    <property type="gene ID" value="ENSGACG00000013067.2"/>
</dbReference>
<dbReference type="CDD" id="cd22967">
    <property type="entry name" value="DD_AK7"/>
    <property type="match status" value="1"/>
</dbReference>
<proteinExistence type="predicted"/>
<sequence length="703" mass="80259">MATVHQQKPRRRTDIAQPRMKEAGAPPRVRRVFINHIDSYASESIAQCLSERVGGQTEEEEEEEELEITPHGAATAFHVVGTVSGRHAVALPCVVEAYLQPNREELLSKLIDCDVIIYNITQHAEQVDEALWAVSALHKEMGRFSGGKMFILVSTVMTWAASKPLNSDFTDEHFLKRRPHPNFQPHIDLEKKVVHMGKTKRGLFSTYVVASGLQYGMGEQVFHYFFKTSWLGHETPVFGDGTNIVPTIHVSDLARVILNVIKHQPKPYYLLAVDSSSNTLEQIVREVASMFGAGKVQKRPFEEAYLTEDLSTVEIDSLLVNLRMQNVHLKELIPIDWLCETGLVDNMELVVEEYQKARGLLPLRLCVLGPPAVGKSTVSKQISEYYKVQHITLKETIAETISQLEDNVRNADPDAADENSAVEAKEFLNSLKDSMEQYGGLLDEQLLVKVVRNKLMSPPCRNQGFVLDGFPKTYEQAKELFYAEESQPEDGATQMSSCRRKIMPEFVLCLDASDIFLEHRVMMLPERLVQEHNYEQEHFQRRLAGYRENNAEDETVVNYFEELDLSPLYLEITSSEEPDHLLMMQTIFDTVGQPRNYGPTSLEEEERRKAEEKMEREAQEKAEEERQEAENAQHRAAQWEEWTQRLQEVRQQEEEVLEAESAPLRNYLMEHVMPTLTQGLIACCTARPQDPVDFLVLLSALRS</sequence>
<dbReference type="Gene3D" id="1.20.890.10">
    <property type="entry name" value="cAMP-dependent protein kinase regulatory subunit, dimerization-anchoring domain"/>
    <property type="match status" value="1"/>
</dbReference>
<dbReference type="Bgee" id="ENSGACG00000013067">
    <property type="expression patterns" value="Expressed in mesonephros and 3 other cell types or tissues"/>
</dbReference>
<organism evidence="5 6">
    <name type="scientific">Gasterosteus aculeatus aculeatus</name>
    <name type="common">three-spined stickleback</name>
    <dbReference type="NCBI Taxonomy" id="481459"/>
    <lineage>
        <taxon>Eukaryota</taxon>
        <taxon>Metazoa</taxon>
        <taxon>Chordata</taxon>
        <taxon>Craniata</taxon>
        <taxon>Vertebrata</taxon>
        <taxon>Euteleostomi</taxon>
        <taxon>Actinopterygii</taxon>
        <taxon>Neopterygii</taxon>
        <taxon>Teleostei</taxon>
        <taxon>Neoteleostei</taxon>
        <taxon>Acanthomorphata</taxon>
        <taxon>Eupercaria</taxon>
        <taxon>Perciformes</taxon>
        <taxon>Cottioidei</taxon>
        <taxon>Gasterosteales</taxon>
        <taxon>Gasterosteidae</taxon>
        <taxon>Gasterosteus</taxon>
    </lineage>
</organism>
<evidence type="ECO:0000256" key="1">
    <source>
        <dbReference type="ARBA" id="ARBA00022679"/>
    </source>
</evidence>
<evidence type="ECO:0000256" key="2">
    <source>
        <dbReference type="ARBA" id="ARBA00022741"/>
    </source>
</evidence>
<dbReference type="InterPro" id="IPR000850">
    <property type="entry name" value="Adenylat/UMP-CMP_kin"/>
</dbReference>
<evidence type="ECO:0000313" key="5">
    <source>
        <dbReference type="Ensembl" id="ENSGACP00000017290.2"/>
    </source>
</evidence>
<reference evidence="5 6" key="1">
    <citation type="journal article" date="2021" name="G3 (Bethesda)">
        <title>Improved contiguity of the threespine stickleback genome using long-read sequencing.</title>
        <authorList>
            <person name="Nath S."/>
            <person name="Shaw D.E."/>
            <person name="White M.A."/>
        </authorList>
    </citation>
    <scope>NUCLEOTIDE SEQUENCE [LARGE SCALE GENOMIC DNA]</scope>
    <source>
        <strain evidence="5 6">Lake Benthic</strain>
    </source>
</reference>
<dbReference type="InParanoid" id="G3PI63"/>
<dbReference type="InterPro" id="IPR047499">
    <property type="entry name" value="DD_AK7"/>
</dbReference>
<dbReference type="InterPro" id="IPR027417">
    <property type="entry name" value="P-loop_NTPase"/>
</dbReference>
<name>G3PI63_GASAC</name>
<evidence type="ECO:0000256" key="3">
    <source>
        <dbReference type="ARBA" id="ARBA00022777"/>
    </source>
</evidence>
<dbReference type="Proteomes" id="UP000007635">
    <property type="component" value="Chromosome XV"/>
</dbReference>
<dbReference type="AlphaFoldDB" id="G3PI63"/>
<keyword evidence="3" id="KW-0418">Kinase</keyword>
<feature type="region of interest" description="Disordered" evidence="4">
    <location>
        <begin position="592"/>
        <end position="629"/>
    </location>
</feature>
<dbReference type="CDD" id="cd01428">
    <property type="entry name" value="ADK"/>
    <property type="match status" value="1"/>
</dbReference>
<evidence type="ECO:0000313" key="6">
    <source>
        <dbReference type="Proteomes" id="UP000007635"/>
    </source>
</evidence>
<reference evidence="5" key="2">
    <citation type="submission" date="2025-08" db="UniProtKB">
        <authorList>
            <consortium name="Ensembl"/>
        </authorList>
    </citation>
    <scope>IDENTIFICATION</scope>
</reference>
<dbReference type="OMA" id="HAYVITP"/>
<dbReference type="Gene3D" id="3.40.50.300">
    <property type="entry name" value="P-loop containing nucleotide triphosphate hydrolases"/>
    <property type="match status" value="1"/>
</dbReference>
<dbReference type="GO" id="GO:0019205">
    <property type="term" value="F:nucleobase-containing compound kinase activity"/>
    <property type="evidence" value="ECO:0007669"/>
    <property type="project" value="InterPro"/>
</dbReference>
<dbReference type="PRINTS" id="PR00094">
    <property type="entry name" value="ADENYLTKNASE"/>
</dbReference>
<keyword evidence="2" id="KW-0547">Nucleotide-binding</keyword>
<keyword evidence="1" id="KW-0808">Transferase</keyword>
<dbReference type="GeneTree" id="ENSGT00390000015102"/>
<dbReference type="eggNOG" id="KOG3078">
    <property type="taxonomic scope" value="Eukaryota"/>
</dbReference>
<accession>G3PI63</accession>